<organism evidence="2 3">
    <name type="scientific">Tsukamurella conjunctivitidis</name>
    <dbReference type="NCBI Taxonomy" id="2592068"/>
    <lineage>
        <taxon>Bacteria</taxon>
        <taxon>Bacillati</taxon>
        <taxon>Actinomycetota</taxon>
        <taxon>Actinomycetes</taxon>
        <taxon>Mycobacteriales</taxon>
        <taxon>Tsukamurellaceae</taxon>
        <taxon>Tsukamurella</taxon>
    </lineage>
</organism>
<dbReference type="EMBL" id="VIGX01000006">
    <property type="protein sequence ID" value="TWS28557.1"/>
    <property type="molecule type" value="Genomic_DNA"/>
</dbReference>
<proteinExistence type="predicted"/>
<comment type="caution">
    <text evidence="2">The sequence shown here is derived from an EMBL/GenBank/DDBJ whole genome shotgun (WGS) entry which is preliminary data.</text>
</comment>
<gene>
    <name evidence="2" type="ORF">FK530_13170</name>
</gene>
<evidence type="ECO:0000256" key="1">
    <source>
        <dbReference type="SAM" id="MobiDB-lite"/>
    </source>
</evidence>
<name>A0A5C5RZJ4_9ACTN</name>
<dbReference type="AlphaFoldDB" id="A0A5C5RZJ4"/>
<evidence type="ECO:0000313" key="3">
    <source>
        <dbReference type="Proteomes" id="UP000319375"/>
    </source>
</evidence>
<sequence length="76" mass="8034">MERVTPVPVSSMTYSPSSSTISKVVPPRVGGVMLTHGVPSTTADLTSTPRRIHHGGIADDMRCRAARLATMISGSR</sequence>
<evidence type="ECO:0000313" key="2">
    <source>
        <dbReference type="EMBL" id="TWS28557.1"/>
    </source>
</evidence>
<keyword evidence="3" id="KW-1185">Reference proteome</keyword>
<feature type="region of interest" description="Disordered" evidence="1">
    <location>
        <begin position="1"/>
        <end position="22"/>
    </location>
</feature>
<dbReference type="RefSeq" id="WP_146487480.1">
    <property type="nucleotide sequence ID" value="NZ_VIGX01000006.1"/>
</dbReference>
<reference evidence="2 3" key="1">
    <citation type="submission" date="2019-06" db="EMBL/GenBank/DDBJ databases">
        <title>Tsukamurella conjunctivitidis sp. nov., Tsukamurella assacharolytica sp. nov. and Tsukamurella sputae sp. nov. isolated from patients with conjunctivitis, bacteraemia (lymphoma) and respiratory infection (sputum) in Hong Kong.</title>
        <authorList>
            <person name="Teng J.L.L."/>
            <person name="Lee H.H."/>
            <person name="Fong J.Y.H."/>
            <person name="Fok K.M.N."/>
            <person name="Lau S.K.P."/>
            <person name="Woo P.C.Y."/>
        </authorList>
    </citation>
    <scope>NUCLEOTIDE SEQUENCE [LARGE SCALE GENOMIC DNA]</scope>
    <source>
        <strain evidence="2 3">HKU72</strain>
    </source>
</reference>
<protein>
    <submittedName>
        <fullName evidence="2">Uncharacterized protein</fullName>
    </submittedName>
</protein>
<accession>A0A5C5RZJ4</accession>
<dbReference type="Proteomes" id="UP000319375">
    <property type="component" value="Unassembled WGS sequence"/>
</dbReference>